<feature type="domain" description="tRNA nuclease CdiA C-terminal" evidence="1">
    <location>
        <begin position="2"/>
        <end position="46"/>
    </location>
</feature>
<organism evidence="2 3">
    <name type="scientific">Chryseobacterium hagamense</name>
    <dbReference type="NCBI Taxonomy" id="395935"/>
    <lineage>
        <taxon>Bacteria</taxon>
        <taxon>Pseudomonadati</taxon>
        <taxon>Bacteroidota</taxon>
        <taxon>Flavobacteriia</taxon>
        <taxon>Flavobacteriales</taxon>
        <taxon>Weeksellaceae</taxon>
        <taxon>Chryseobacterium group</taxon>
        <taxon>Chryseobacterium</taxon>
    </lineage>
</organism>
<evidence type="ECO:0000259" key="1">
    <source>
        <dbReference type="Pfam" id="PF18451"/>
    </source>
</evidence>
<dbReference type="AlphaFoldDB" id="A0A511YRU3"/>
<sequence>MKGQTKRVVLNLKNWEGDITKLQKQFSDWEIENLQEVMYITKNAKINHIKITK</sequence>
<dbReference type="Pfam" id="PF18451">
    <property type="entry name" value="CdiA_C"/>
    <property type="match status" value="1"/>
</dbReference>
<dbReference type="Proteomes" id="UP000321863">
    <property type="component" value="Unassembled WGS sequence"/>
</dbReference>
<reference evidence="2 3" key="1">
    <citation type="submission" date="2019-07" db="EMBL/GenBank/DDBJ databases">
        <title>Whole genome shotgun sequence of Chryseobacterium hagamense NBRC 105253.</title>
        <authorList>
            <person name="Hosoyama A."/>
            <person name="Uohara A."/>
            <person name="Ohji S."/>
            <person name="Ichikawa N."/>
        </authorList>
    </citation>
    <scope>NUCLEOTIDE SEQUENCE [LARGE SCALE GENOMIC DNA]</scope>
    <source>
        <strain evidence="2 3">NBRC 105253</strain>
    </source>
</reference>
<protein>
    <recommendedName>
        <fullName evidence="1">tRNA nuclease CdiA C-terminal domain-containing protein</fullName>
    </recommendedName>
</protein>
<evidence type="ECO:0000313" key="2">
    <source>
        <dbReference type="EMBL" id="GEN77918.1"/>
    </source>
</evidence>
<evidence type="ECO:0000313" key="3">
    <source>
        <dbReference type="Proteomes" id="UP000321863"/>
    </source>
</evidence>
<accession>A0A511YRU3</accession>
<dbReference type="EMBL" id="BJYJ01000038">
    <property type="protein sequence ID" value="GEN77918.1"/>
    <property type="molecule type" value="Genomic_DNA"/>
</dbReference>
<name>A0A511YRU3_9FLAO</name>
<keyword evidence="3" id="KW-1185">Reference proteome</keyword>
<gene>
    <name evidence="2" type="ORF">CHA01nite_36580</name>
</gene>
<dbReference type="Gene3D" id="3.40.1350.120">
    <property type="match status" value="1"/>
</dbReference>
<dbReference type="InterPro" id="IPR040559">
    <property type="entry name" value="CdiA_C"/>
</dbReference>
<comment type="caution">
    <text evidence="2">The sequence shown here is derived from an EMBL/GenBank/DDBJ whole genome shotgun (WGS) entry which is preliminary data.</text>
</comment>
<proteinExistence type="predicted"/>